<dbReference type="NCBIfam" id="TIGR04352">
    <property type="entry name" value="HprK_rel_A"/>
    <property type="match status" value="1"/>
</dbReference>
<dbReference type="SUPFAM" id="SSF53795">
    <property type="entry name" value="PEP carboxykinase-like"/>
    <property type="match status" value="1"/>
</dbReference>
<dbReference type="RefSeq" id="WP_382407272.1">
    <property type="nucleotide sequence ID" value="NZ_JBHSGU010000002.1"/>
</dbReference>
<accession>A0ABV9LVR6</accession>
<dbReference type="EMBL" id="JBHSGU010000002">
    <property type="protein sequence ID" value="MFC4700124.1"/>
    <property type="molecule type" value="Genomic_DNA"/>
</dbReference>
<dbReference type="InterPro" id="IPR027417">
    <property type="entry name" value="P-loop_NTPase"/>
</dbReference>
<reference evidence="2" key="1">
    <citation type="journal article" date="2019" name="Int. J. Syst. Evol. Microbiol.">
        <title>The Global Catalogue of Microorganisms (GCM) 10K type strain sequencing project: providing services to taxonomists for standard genome sequencing and annotation.</title>
        <authorList>
            <consortium name="The Broad Institute Genomics Platform"/>
            <consortium name="The Broad Institute Genome Sequencing Center for Infectious Disease"/>
            <person name="Wu L."/>
            <person name="Ma J."/>
        </authorList>
    </citation>
    <scope>NUCLEOTIDE SEQUENCE [LARGE SCALE GENOMIC DNA]</scope>
    <source>
        <strain evidence="2">KACC 12507</strain>
    </source>
</reference>
<keyword evidence="1" id="KW-0808">Transferase</keyword>
<gene>
    <name evidence="1" type="ORF">ACFO4O_08160</name>
</gene>
<keyword evidence="2" id="KW-1185">Reference proteome</keyword>
<dbReference type="GO" id="GO:0016301">
    <property type="term" value="F:kinase activity"/>
    <property type="evidence" value="ECO:0007669"/>
    <property type="project" value="UniProtKB-KW"/>
</dbReference>
<name>A0ABV9LVR6_9ALTE</name>
<evidence type="ECO:0000313" key="1">
    <source>
        <dbReference type="EMBL" id="MFC4700124.1"/>
    </source>
</evidence>
<sequence length="295" mass="33307">MRSEKFLLRLPPFTFSVSTDIPLVKDNARLIYGNACVDISQRSRDDYIDYHLSLEKNTGVRRFYKPQARFFCDGREPFKPLTHSQAFAMLEWGMNWTVAAHELQYVIVHSAVLEKNGKAILFPAPPGSGKSTLTAFLANNNWRLLSDEMALVIPQTSTVLPFVRPICLKNQSIDLCQNWFADATYSSVAKDTHKGDVIHMAANAHAQQNAAKPADIVGVVFPKYDVNTELDIYQLNMREAFMQLVFNAFNFTAIGQDSFETVTALIEKVKAFEICYSNLPEVDAFLTEEIICCDD</sequence>
<protein>
    <submittedName>
        <fullName evidence="1">HprK-related kinase A</fullName>
    </submittedName>
</protein>
<evidence type="ECO:0000313" key="2">
    <source>
        <dbReference type="Proteomes" id="UP001595897"/>
    </source>
</evidence>
<comment type="caution">
    <text evidence="1">The sequence shown here is derived from an EMBL/GenBank/DDBJ whole genome shotgun (WGS) entry which is preliminary data.</text>
</comment>
<proteinExistence type="predicted"/>
<dbReference type="InterPro" id="IPR027600">
    <property type="entry name" value="HprK-rel_A"/>
</dbReference>
<dbReference type="Proteomes" id="UP001595897">
    <property type="component" value="Unassembled WGS sequence"/>
</dbReference>
<keyword evidence="1" id="KW-0418">Kinase</keyword>
<dbReference type="Gene3D" id="3.40.50.300">
    <property type="entry name" value="P-loop containing nucleotide triphosphate hydrolases"/>
    <property type="match status" value="1"/>
</dbReference>
<organism evidence="1 2">
    <name type="scientific">Glaciecola siphonariae</name>
    <dbReference type="NCBI Taxonomy" id="521012"/>
    <lineage>
        <taxon>Bacteria</taxon>
        <taxon>Pseudomonadati</taxon>
        <taxon>Pseudomonadota</taxon>
        <taxon>Gammaproteobacteria</taxon>
        <taxon>Alteromonadales</taxon>
        <taxon>Alteromonadaceae</taxon>
        <taxon>Glaciecola</taxon>
    </lineage>
</organism>